<dbReference type="InterPro" id="IPR036388">
    <property type="entry name" value="WH-like_DNA-bd_sf"/>
</dbReference>
<dbReference type="EMBL" id="JAMXQS010000010">
    <property type="protein sequence ID" value="MCO6051975.1"/>
    <property type="molecule type" value="Genomic_DNA"/>
</dbReference>
<dbReference type="RefSeq" id="WP_252822072.1">
    <property type="nucleotide sequence ID" value="NZ_JAMXQS010000010.1"/>
</dbReference>
<accession>A0ABT1CAW6</accession>
<dbReference type="Pfam" id="PF21102">
    <property type="entry name" value="DprA_N"/>
    <property type="match status" value="1"/>
</dbReference>
<evidence type="ECO:0000259" key="2">
    <source>
        <dbReference type="Pfam" id="PF02481"/>
    </source>
</evidence>
<dbReference type="Pfam" id="PF17782">
    <property type="entry name" value="WHD_DprA"/>
    <property type="match status" value="1"/>
</dbReference>
<dbReference type="PANTHER" id="PTHR43022:SF1">
    <property type="entry name" value="PROTEIN SMF"/>
    <property type="match status" value="1"/>
</dbReference>
<comment type="similarity">
    <text evidence="1">Belongs to the DprA/Smf family.</text>
</comment>
<gene>
    <name evidence="4" type="primary">dprA</name>
    <name evidence="4" type="ORF">NGM99_19485</name>
</gene>
<organism evidence="4 5">
    <name type="scientific">Mesorhizobium liriopis</name>
    <dbReference type="NCBI Taxonomy" id="2953882"/>
    <lineage>
        <taxon>Bacteria</taxon>
        <taxon>Pseudomonadati</taxon>
        <taxon>Pseudomonadota</taxon>
        <taxon>Alphaproteobacteria</taxon>
        <taxon>Hyphomicrobiales</taxon>
        <taxon>Phyllobacteriaceae</taxon>
        <taxon>Mesorhizobium</taxon>
    </lineage>
</organism>
<dbReference type="InterPro" id="IPR003488">
    <property type="entry name" value="DprA"/>
</dbReference>
<dbReference type="Proteomes" id="UP001205906">
    <property type="component" value="Unassembled WGS sequence"/>
</dbReference>
<feature type="domain" description="DprA winged helix" evidence="3">
    <location>
        <begin position="310"/>
        <end position="367"/>
    </location>
</feature>
<evidence type="ECO:0000256" key="1">
    <source>
        <dbReference type="ARBA" id="ARBA00006525"/>
    </source>
</evidence>
<dbReference type="SUPFAM" id="SSF102405">
    <property type="entry name" value="MCP/YpsA-like"/>
    <property type="match status" value="1"/>
</dbReference>
<dbReference type="Pfam" id="PF02481">
    <property type="entry name" value="DNA_processg_A"/>
    <property type="match status" value="1"/>
</dbReference>
<reference evidence="4 5" key="1">
    <citation type="submission" date="2022-06" db="EMBL/GenBank/DDBJ databases">
        <title>Mesorhizobium sp. strain RP14 Genome sequencing and assembly.</title>
        <authorList>
            <person name="Kim I."/>
        </authorList>
    </citation>
    <scope>NUCLEOTIDE SEQUENCE [LARGE SCALE GENOMIC DNA]</scope>
    <source>
        <strain evidence="5">RP14(2022)</strain>
    </source>
</reference>
<keyword evidence="5" id="KW-1185">Reference proteome</keyword>
<dbReference type="Gene3D" id="3.40.50.450">
    <property type="match status" value="1"/>
</dbReference>
<feature type="domain" description="Smf/DprA SLOG" evidence="2">
    <location>
        <begin position="73"/>
        <end position="280"/>
    </location>
</feature>
<dbReference type="InterPro" id="IPR041614">
    <property type="entry name" value="DprA_WH"/>
</dbReference>
<comment type="caution">
    <text evidence="4">The sequence shown here is derived from an EMBL/GenBank/DDBJ whole genome shotgun (WGS) entry which is preliminary data.</text>
</comment>
<name>A0ABT1CAW6_9HYPH</name>
<dbReference type="PANTHER" id="PTHR43022">
    <property type="entry name" value="PROTEIN SMF"/>
    <property type="match status" value="1"/>
</dbReference>
<dbReference type="Gene3D" id="1.10.10.10">
    <property type="entry name" value="Winged helix-like DNA-binding domain superfamily/Winged helix DNA-binding domain"/>
    <property type="match status" value="1"/>
</dbReference>
<evidence type="ECO:0000259" key="3">
    <source>
        <dbReference type="Pfam" id="PF17782"/>
    </source>
</evidence>
<evidence type="ECO:0000313" key="5">
    <source>
        <dbReference type="Proteomes" id="UP001205906"/>
    </source>
</evidence>
<sequence>MEDTERLDWLRLIRTPRIGPVTFHELLARYGTASQAIEALPDLAKQARNPLRIPSRNDAEREIATATKAGAQILTLRDPAYPAHLRQTDTPPPVLSVLGDTASPARPAVAIVGARNASAAGTRMARQLATELGRAGMVVVSGLARGIDAAAHQGALETGTVAVLAGGLDRPYPSENIPLMREIAAKGGAVISEMPWGWEPRAQDFPRRNRIVAGLSLGLLVVEAAMSSGSLISARLANELGRLVFAVPGSPLDPRAAGTNKLLKDGAVLVTEVADILDQLGTQITRAPIPTTPNSETAQRSFFTEAITLPPLAPEDGSVNLAVQSALSPVPTSIDELVAHTGLNAAQIRGALLELDLAGRLERHSNGGVSLVAIER</sequence>
<proteinExistence type="inferred from homology"/>
<protein>
    <submittedName>
        <fullName evidence="4">DNA-processing protein DprA</fullName>
    </submittedName>
</protein>
<dbReference type="NCBIfam" id="TIGR00732">
    <property type="entry name" value="dprA"/>
    <property type="match status" value="1"/>
</dbReference>
<dbReference type="InterPro" id="IPR057666">
    <property type="entry name" value="DrpA_SLOG"/>
</dbReference>
<evidence type="ECO:0000313" key="4">
    <source>
        <dbReference type="EMBL" id="MCO6051975.1"/>
    </source>
</evidence>